<dbReference type="Pfam" id="PF03160">
    <property type="entry name" value="Calx-beta"/>
    <property type="match status" value="6"/>
</dbReference>
<dbReference type="InterPro" id="IPR051171">
    <property type="entry name" value="CaCA"/>
</dbReference>
<keyword evidence="3" id="KW-0106">Calcium</keyword>
<keyword evidence="7" id="KW-1185">Reference proteome</keyword>
<dbReference type="PANTHER" id="PTHR11878:SF65">
    <property type="entry name" value="NA_CA-EXCHANGE PROTEIN, ISOFORM G"/>
    <property type="match status" value="1"/>
</dbReference>
<keyword evidence="2" id="KW-0677">Repeat</keyword>
<keyword evidence="4" id="KW-0406">Ion transport</keyword>
<keyword evidence="1" id="KW-0732">Signal</keyword>
<dbReference type="InterPro" id="IPR055354">
    <property type="entry name" value="DUF7507"/>
</dbReference>
<dbReference type="InterPro" id="IPR038081">
    <property type="entry name" value="CalX-like_sf"/>
</dbReference>
<dbReference type="Pfam" id="PF13585">
    <property type="entry name" value="CHU_C"/>
    <property type="match status" value="1"/>
</dbReference>
<feature type="domain" description="Calx-beta" evidence="5">
    <location>
        <begin position="279"/>
        <end position="373"/>
    </location>
</feature>
<dbReference type="SUPFAM" id="SSF141072">
    <property type="entry name" value="CalX-like"/>
    <property type="match status" value="6"/>
</dbReference>
<feature type="domain" description="Calx-beta" evidence="5">
    <location>
        <begin position="714"/>
        <end position="809"/>
    </location>
</feature>
<dbReference type="InterPro" id="IPR003644">
    <property type="entry name" value="Calx_beta"/>
</dbReference>
<dbReference type="GO" id="GO:0007154">
    <property type="term" value="P:cell communication"/>
    <property type="evidence" value="ECO:0007669"/>
    <property type="project" value="InterPro"/>
</dbReference>
<proteinExistence type="predicted"/>
<evidence type="ECO:0000256" key="4">
    <source>
        <dbReference type="ARBA" id="ARBA00023065"/>
    </source>
</evidence>
<dbReference type="PANTHER" id="PTHR11878">
    <property type="entry name" value="SODIUM/CALCIUM EXCHANGER"/>
    <property type="match status" value="1"/>
</dbReference>
<keyword evidence="4" id="KW-0813">Transport</keyword>
<evidence type="ECO:0000313" key="7">
    <source>
        <dbReference type="Proteomes" id="UP000601108"/>
    </source>
</evidence>
<protein>
    <recommendedName>
        <fullName evidence="5">Calx-beta domain-containing protein</fullName>
    </recommendedName>
</protein>
<dbReference type="NCBIfam" id="TIGR04131">
    <property type="entry name" value="Bac_Flav_CTERM"/>
    <property type="match status" value="1"/>
</dbReference>
<feature type="domain" description="Calx-beta" evidence="5">
    <location>
        <begin position="387"/>
        <end position="482"/>
    </location>
</feature>
<sequence length="1197" mass="124730">MLLFFSDIYAQNLLTNPDLDFAGTDCTTDNAADNLAPDGWNKIYTPDRSTETQRAWYIVKSPRAASPSGGCYFGFRMYGNTREGISQNITVVGGVEYSFSFDYLIETRPGLASCVPQLDIRLNGAVMTTVPTLNTENVWERPTVTFVAPSSGTFSFEFTSGGTCQNTWNFVDDLVLERVLPDVMIADASIVEGGNITFPVTLSNPSTTDITLTFTLTNGTAGNSDYTTTDIQITIPAGDTTANVVVPTTADTIDELNETFTIGVGSVDSGTVGDTTDTATGTIIDDDAPDITIADASITEGGNITFPVTLSNASSTDLIVTFTFTNGTAGSSDYTTTDIQITIPAGDTAASVVVPTTVDTIDELDETFTIGVGSVDSGTAGDTTDTATGTILDDDAAPDITIADASITEGGNITFPVTLSNASSTDLIVTFTLTNGTAGSSDYTTTDIQITIPAGSTTANVVVPTTVDTIDELDETFTIGVGSVDSGIVGDTTDTATGTILDDDAAPDITIADASITEGGNITFPVTLSNASTTDITLTFTLTNGTAENSDYTTTDIQITIPAGDTTANVVVPTTVDTIDELDETFTIGVGSVDSGTAGDTTDTATGTILDDDAAPDITIADANITEGGNITFPVTLSNASSTDLIVTFTLTNGTAENSDYTTTDIQITIPAGSTTANVVVPTTVDTIDELDETFTIGVGSVDSGTAGDTTDTATGTILDDDAAPDITIADANITEGGNITFPVTLSNASSTDLIVTFTFTNGTAGSSDYTTTDIQITIPAGDTAASVVVPTTVDTIDELDETFTVGVGSVDSGTAGDTTDTATGTILDDDTTPMISLIKTGEKSGSSVGDIITYTFTVTNTGNETLTDIVIDDILTGSVNLPVTPGVLAPNEIGVATATYTITQADIDLGEVINSATVIAKDTKGGIVLDISDSGDETIDVDRDNDPTNDPTITVLDYVFNLALTKKGSYIDTNNDGVPNVGDEIHYTFTVENTGNVAIVNINIKDPLPGVEVTGGPIDLAGGDIDTDSFTAIYVLKEKDLLLGSVSNQAIAIGQDPDGNEVTDLSDDPLNNINVDLDDDGDYEDVTVLILDLKDDVVVYTGMSPNGDGINDVFRIVGLQSFPKNTLQIYNRWGVKVFEQDGYEQSGSKFFEGISNGRATMNREKQLPVGTYYYMLEYENASGITKSKAGYLYINK</sequence>
<dbReference type="InterPro" id="IPR026341">
    <property type="entry name" value="T9SS_type_B"/>
</dbReference>
<dbReference type="GO" id="GO:0016020">
    <property type="term" value="C:membrane"/>
    <property type="evidence" value="ECO:0007669"/>
    <property type="project" value="InterPro"/>
</dbReference>
<organism evidence="6 7">
    <name type="scientific">Aquimarina muelleri</name>
    <dbReference type="NCBI Taxonomy" id="279356"/>
    <lineage>
        <taxon>Bacteria</taxon>
        <taxon>Pseudomonadati</taxon>
        <taxon>Bacteroidota</taxon>
        <taxon>Flavobacteriia</taxon>
        <taxon>Flavobacteriales</taxon>
        <taxon>Flavobacteriaceae</taxon>
        <taxon>Aquimarina</taxon>
    </lineage>
</organism>
<evidence type="ECO:0000259" key="5">
    <source>
        <dbReference type="SMART" id="SM00237"/>
    </source>
</evidence>
<gene>
    <name evidence="6" type="ORF">GCM10007384_09750</name>
</gene>
<dbReference type="Gene3D" id="2.60.40.2030">
    <property type="match status" value="6"/>
</dbReference>
<dbReference type="Proteomes" id="UP000601108">
    <property type="component" value="Unassembled WGS sequence"/>
</dbReference>
<feature type="domain" description="Calx-beta" evidence="5">
    <location>
        <begin position="605"/>
        <end position="700"/>
    </location>
</feature>
<name>A0A918N1D8_9FLAO</name>
<evidence type="ECO:0000313" key="6">
    <source>
        <dbReference type="EMBL" id="GGX10088.1"/>
    </source>
</evidence>
<dbReference type="GO" id="GO:0030001">
    <property type="term" value="P:metal ion transport"/>
    <property type="evidence" value="ECO:0007669"/>
    <property type="project" value="TreeGrafter"/>
</dbReference>
<dbReference type="AlphaFoldDB" id="A0A918N1D8"/>
<dbReference type="NCBIfam" id="TIGR01451">
    <property type="entry name" value="B_ant_repeat"/>
    <property type="match status" value="2"/>
</dbReference>
<dbReference type="EMBL" id="BMWS01000005">
    <property type="protein sequence ID" value="GGX10088.1"/>
    <property type="molecule type" value="Genomic_DNA"/>
</dbReference>
<dbReference type="SMART" id="SM00237">
    <property type="entry name" value="Calx_beta"/>
    <property type="match status" value="5"/>
</dbReference>
<dbReference type="RefSeq" id="WP_189457393.1">
    <property type="nucleotide sequence ID" value="NZ_BMWS01000005.1"/>
</dbReference>
<feature type="domain" description="Calx-beta" evidence="5">
    <location>
        <begin position="496"/>
        <end position="591"/>
    </location>
</feature>
<dbReference type="Pfam" id="PF24346">
    <property type="entry name" value="DUF7507"/>
    <property type="match status" value="2"/>
</dbReference>
<comment type="caution">
    <text evidence="6">The sequence shown here is derived from an EMBL/GenBank/DDBJ whole genome shotgun (WGS) entry which is preliminary data.</text>
</comment>
<dbReference type="InterPro" id="IPR047589">
    <property type="entry name" value="DUF11_rpt"/>
</dbReference>
<evidence type="ECO:0000256" key="2">
    <source>
        <dbReference type="ARBA" id="ARBA00022737"/>
    </source>
</evidence>
<evidence type="ECO:0000256" key="3">
    <source>
        <dbReference type="ARBA" id="ARBA00022837"/>
    </source>
</evidence>
<evidence type="ECO:0000256" key="1">
    <source>
        <dbReference type="ARBA" id="ARBA00022729"/>
    </source>
</evidence>
<accession>A0A918N1D8</accession>
<reference evidence="6 7" key="1">
    <citation type="journal article" date="2014" name="Int. J. Syst. Evol. Microbiol.">
        <title>Complete genome sequence of Corynebacterium casei LMG S-19264T (=DSM 44701T), isolated from a smear-ripened cheese.</title>
        <authorList>
            <consortium name="US DOE Joint Genome Institute (JGI-PGF)"/>
            <person name="Walter F."/>
            <person name="Albersmeier A."/>
            <person name="Kalinowski J."/>
            <person name="Ruckert C."/>
        </authorList>
    </citation>
    <scope>NUCLEOTIDE SEQUENCE [LARGE SCALE GENOMIC DNA]</scope>
    <source>
        <strain evidence="6 7">KCTC 12285</strain>
    </source>
</reference>